<organism evidence="2 3">
    <name type="scientific">Candidatus Egerieicola faecale</name>
    <dbReference type="NCBI Taxonomy" id="2840774"/>
    <lineage>
        <taxon>Bacteria</taxon>
        <taxon>Bacillati</taxon>
        <taxon>Bacillota</taxon>
        <taxon>Clostridia</taxon>
        <taxon>Eubacteriales</taxon>
        <taxon>Oscillospiraceae</taxon>
        <taxon>Oscillospiraceae incertae sedis</taxon>
        <taxon>Candidatus Egerieicola</taxon>
    </lineage>
</organism>
<feature type="transmembrane region" description="Helical" evidence="1">
    <location>
        <begin position="119"/>
        <end position="141"/>
    </location>
</feature>
<accession>A0A9D1LIM2</accession>
<dbReference type="Proteomes" id="UP000824082">
    <property type="component" value="Unassembled WGS sequence"/>
</dbReference>
<sequence>MGRIKGLLISVFSLGLLGGLLWLGGILSEGVRQGILLCLTTVLPSLFLFTVLTNWMGSTRILTWLGKGASLVGRPVLGLGPTSCGVLLFSLLGGYPVGAALLAQLVRQKQMDSRQASKMLCFCSWSSPAFLIQGVGGQVLGSVTAGVILWLSQLAAALLLAALLRVKDAGTTQPPSLPEPSAGNFFGSLRSSLGILGGICGTVILCSGLFPLLDFLPLSPLWDWTVRGMAEVTNGCFCLPEGVSGFGIFCRLGFFAAFGGICIFCQNALLVSGTGISLKWYLASRVPIGLFCAGFCALGYSFLPQQTAACFGTFAAPAGAAALSAATPLGSGLMVVLAIFLLSSAEKRDTMSSGTQSGNL</sequence>
<keyword evidence="1" id="KW-0472">Membrane</keyword>
<keyword evidence="1" id="KW-1133">Transmembrane helix</keyword>
<evidence type="ECO:0000313" key="2">
    <source>
        <dbReference type="EMBL" id="HIU42013.1"/>
    </source>
</evidence>
<feature type="transmembrane region" description="Helical" evidence="1">
    <location>
        <begin position="315"/>
        <end position="342"/>
    </location>
</feature>
<feature type="transmembrane region" description="Helical" evidence="1">
    <location>
        <begin position="6"/>
        <end position="27"/>
    </location>
</feature>
<keyword evidence="1" id="KW-0812">Transmembrane</keyword>
<feature type="transmembrane region" description="Helical" evidence="1">
    <location>
        <begin position="282"/>
        <end position="303"/>
    </location>
</feature>
<feature type="transmembrane region" description="Helical" evidence="1">
    <location>
        <begin position="34"/>
        <end position="56"/>
    </location>
</feature>
<reference evidence="2" key="2">
    <citation type="journal article" date="2021" name="PeerJ">
        <title>Extensive microbial diversity within the chicken gut microbiome revealed by metagenomics and culture.</title>
        <authorList>
            <person name="Gilroy R."/>
            <person name="Ravi A."/>
            <person name="Getino M."/>
            <person name="Pursley I."/>
            <person name="Horton D.L."/>
            <person name="Alikhan N.F."/>
            <person name="Baker D."/>
            <person name="Gharbi K."/>
            <person name="Hall N."/>
            <person name="Watson M."/>
            <person name="Adriaenssens E.M."/>
            <person name="Foster-Nyarko E."/>
            <person name="Jarju S."/>
            <person name="Secka A."/>
            <person name="Antonio M."/>
            <person name="Oren A."/>
            <person name="Chaudhuri R.R."/>
            <person name="La Ragione R."/>
            <person name="Hildebrand F."/>
            <person name="Pallen M.J."/>
        </authorList>
    </citation>
    <scope>NUCLEOTIDE SEQUENCE</scope>
    <source>
        <strain evidence="2">4509</strain>
    </source>
</reference>
<reference evidence="2" key="1">
    <citation type="submission" date="2020-10" db="EMBL/GenBank/DDBJ databases">
        <authorList>
            <person name="Gilroy R."/>
        </authorList>
    </citation>
    <scope>NUCLEOTIDE SEQUENCE</scope>
    <source>
        <strain evidence="2">4509</strain>
    </source>
</reference>
<feature type="transmembrane region" description="Helical" evidence="1">
    <location>
        <begin position="76"/>
        <end position="98"/>
    </location>
</feature>
<dbReference type="AlphaFoldDB" id="A0A9D1LIM2"/>
<feature type="transmembrane region" description="Helical" evidence="1">
    <location>
        <begin position="193"/>
        <end position="213"/>
    </location>
</feature>
<feature type="transmembrane region" description="Helical" evidence="1">
    <location>
        <begin position="147"/>
        <end position="166"/>
    </location>
</feature>
<proteinExistence type="predicted"/>
<evidence type="ECO:0000313" key="3">
    <source>
        <dbReference type="Proteomes" id="UP000824082"/>
    </source>
</evidence>
<dbReference type="EMBL" id="DVMX01000112">
    <property type="protein sequence ID" value="HIU42013.1"/>
    <property type="molecule type" value="Genomic_DNA"/>
</dbReference>
<comment type="caution">
    <text evidence="2">The sequence shown here is derived from an EMBL/GenBank/DDBJ whole genome shotgun (WGS) entry which is preliminary data.</text>
</comment>
<name>A0A9D1LIM2_9FIRM</name>
<protein>
    <submittedName>
        <fullName evidence="2">Uncharacterized protein</fullName>
    </submittedName>
</protein>
<gene>
    <name evidence="2" type="ORF">IAD19_05615</name>
</gene>
<feature type="transmembrane region" description="Helical" evidence="1">
    <location>
        <begin position="246"/>
        <end position="270"/>
    </location>
</feature>
<evidence type="ECO:0000256" key="1">
    <source>
        <dbReference type="SAM" id="Phobius"/>
    </source>
</evidence>